<name>A0ABD4XVR5_STUST</name>
<evidence type="ECO:0000313" key="3">
    <source>
        <dbReference type="Proteomes" id="UP001161139"/>
    </source>
</evidence>
<evidence type="ECO:0008006" key="4">
    <source>
        <dbReference type="Google" id="ProtNLM"/>
    </source>
</evidence>
<dbReference type="AlphaFoldDB" id="A0ABD4XVR5"/>
<organism evidence="2 3">
    <name type="scientific">Stutzerimonas stutzeri</name>
    <name type="common">Pseudomonas stutzeri</name>
    <dbReference type="NCBI Taxonomy" id="316"/>
    <lineage>
        <taxon>Bacteria</taxon>
        <taxon>Pseudomonadati</taxon>
        <taxon>Pseudomonadota</taxon>
        <taxon>Gammaproteobacteria</taxon>
        <taxon>Pseudomonadales</taxon>
        <taxon>Pseudomonadaceae</taxon>
        <taxon>Stutzerimonas</taxon>
    </lineage>
</organism>
<evidence type="ECO:0000256" key="1">
    <source>
        <dbReference type="SAM" id="MobiDB-lite"/>
    </source>
</evidence>
<accession>A0ABD4XVR5</accession>
<reference evidence="2" key="1">
    <citation type="submission" date="2022-09" db="EMBL/GenBank/DDBJ databases">
        <title>Intensive care unit water sources are persistently colonized with multi-drug resistant bacteria and are the site of extensive horizontal gene transfer of antibiotic resistance genes.</title>
        <authorList>
            <person name="Diorio-Toth L."/>
        </authorList>
    </citation>
    <scope>NUCLEOTIDE SEQUENCE</scope>
    <source>
        <strain evidence="2">GD03864</strain>
    </source>
</reference>
<sequence length="283" mass="30043">MRKPETASQQSAAPAPLWAQTDDDISALLLQGANAGVQDIPAPAEQLEVVDEATVAPSVEQALFQAGGVPLSDEVIEQVFEAGGVADEMAVSQSTQVQRSESEARKRAEKLKALLAEAFWDDAQALLLRPESKGGLRAVFISSGDEITFKSKGGLLRSSVVTMNIATGNLSCKMRGTSMNEVAAAFIECGKAAGWSQMWFNGSPEFMQIVTALAKAEGIQVVSKSDISKLKKNAEPSLLSGITEGLTSFFRRGGEPAAPRQEPSVQQAPEPDDLSDGPGFYNR</sequence>
<dbReference type="EMBL" id="JAOCDG010000003">
    <property type="protein sequence ID" value="MDH0686948.1"/>
    <property type="molecule type" value="Genomic_DNA"/>
</dbReference>
<evidence type="ECO:0000313" key="2">
    <source>
        <dbReference type="EMBL" id="MDH0686948.1"/>
    </source>
</evidence>
<gene>
    <name evidence="2" type="ORF">N5D09_02465</name>
</gene>
<comment type="caution">
    <text evidence="2">The sequence shown here is derived from an EMBL/GenBank/DDBJ whole genome shotgun (WGS) entry which is preliminary data.</text>
</comment>
<proteinExistence type="predicted"/>
<dbReference type="Proteomes" id="UP001161139">
    <property type="component" value="Unassembled WGS sequence"/>
</dbReference>
<dbReference type="RefSeq" id="WP_279648955.1">
    <property type="nucleotide sequence ID" value="NZ_JAOCDG010000003.1"/>
</dbReference>
<protein>
    <recommendedName>
        <fullName evidence="4">Large polyvalent protein-associated domain-containing protein</fullName>
    </recommendedName>
</protein>
<feature type="region of interest" description="Disordered" evidence="1">
    <location>
        <begin position="249"/>
        <end position="283"/>
    </location>
</feature>